<organism evidence="1 2">
    <name type="scientific">Symbiodinium natans</name>
    <dbReference type="NCBI Taxonomy" id="878477"/>
    <lineage>
        <taxon>Eukaryota</taxon>
        <taxon>Sar</taxon>
        <taxon>Alveolata</taxon>
        <taxon>Dinophyceae</taxon>
        <taxon>Suessiales</taxon>
        <taxon>Symbiodiniaceae</taxon>
        <taxon>Symbiodinium</taxon>
    </lineage>
</organism>
<dbReference type="AlphaFoldDB" id="A0A812UHD2"/>
<proteinExistence type="predicted"/>
<keyword evidence="2" id="KW-1185">Reference proteome</keyword>
<dbReference type="EMBL" id="CAJNDS010002700">
    <property type="protein sequence ID" value="CAE7567671.1"/>
    <property type="molecule type" value="Genomic_DNA"/>
</dbReference>
<accession>A0A812UHD2</accession>
<sequence>MWAPVAEDLVMQAWVAARVSSVAEESFGTGLSYENWRDHELHEILCALVPLWNIRSRVYVDRPDMENLTLLRLCGDVLCTLVFSDVRMLEYIPASLREVTFSEYPMTQVLECHGNEWRVRLGCLEELLQQALHHMRSHRDIFQQHVWKSLEQVFEDAALLTAGLLTQPDVSGQ</sequence>
<comment type="caution">
    <text evidence="1">The sequence shown here is derived from an EMBL/GenBank/DDBJ whole genome shotgun (WGS) entry which is preliminary data.</text>
</comment>
<gene>
    <name evidence="1" type="primary">axeA1</name>
    <name evidence="1" type="ORF">SNAT2548_LOCUS32213</name>
</gene>
<evidence type="ECO:0000313" key="1">
    <source>
        <dbReference type="EMBL" id="CAE7567671.1"/>
    </source>
</evidence>
<name>A0A812UHD2_9DINO</name>
<dbReference type="Proteomes" id="UP000604046">
    <property type="component" value="Unassembled WGS sequence"/>
</dbReference>
<evidence type="ECO:0000313" key="2">
    <source>
        <dbReference type="Proteomes" id="UP000604046"/>
    </source>
</evidence>
<reference evidence="1" key="1">
    <citation type="submission" date="2021-02" db="EMBL/GenBank/DDBJ databases">
        <authorList>
            <person name="Dougan E. K."/>
            <person name="Rhodes N."/>
            <person name="Thang M."/>
            <person name="Chan C."/>
        </authorList>
    </citation>
    <scope>NUCLEOTIDE SEQUENCE</scope>
</reference>
<protein>
    <submittedName>
        <fullName evidence="1">AxeA1 protein</fullName>
    </submittedName>
</protein>